<feature type="region of interest" description="Disordered" evidence="1">
    <location>
        <begin position="1"/>
        <end position="25"/>
    </location>
</feature>
<reference evidence="2" key="1">
    <citation type="submission" date="2020-11" db="EMBL/GenBank/DDBJ databases">
        <authorList>
            <consortium name="DOE Joint Genome Institute"/>
            <person name="Ahrendt S."/>
            <person name="Riley R."/>
            <person name="Andreopoulos W."/>
            <person name="Labutti K."/>
            <person name="Pangilinan J."/>
            <person name="Ruiz-Duenas F.J."/>
            <person name="Barrasa J.M."/>
            <person name="Sanchez-Garcia M."/>
            <person name="Camarero S."/>
            <person name="Miyauchi S."/>
            <person name="Serrano A."/>
            <person name="Linde D."/>
            <person name="Babiker R."/>
            <person name="Drula E."/>
            <person name="Ayuso-Fernandez I."/>
            <person name="Pacheco R."/>
            <person name="Padilla G."/>
            <person name="Ferreira P."/>
            <person name="Barriuso J."/>
            <person name="Kellner H."/>
            <person name="Castanera R."/>
            <person name="Alfaro M."/>
            <person name="Ramirez L."/>
            <person name="Pisabarro A.G."/>
            <person name="Kuo A."/>
            <person name="Tritt A."/>
            <person name="Lipzen A."/>
            <person name="He G."/>
            <person name="Yan M."/>
            <person name="Ng V."/>
            <person name="Cullen D."/>
            <person name="Martin F."/>
            <person name="Rosso M.-N."/>
            <person name="Henrissat B."/>
            <person name="Hibbett D."/>
            <person name="Martinez A.T."/>
            <person name="Grigoriev I.V."/>
        </authorList>
    </citation>
    <scope>NUCLEOTIDE SEQUENCE</scope>
    <source>
        <strain evidence="2">ATCC 90797</strain>
    </source>
</reference>
<keyword evidence="3" id="KW-1185">Reference proteome</keyword>
<evidence type="ECO:0000313" key="2">
    <source>
        <dbReference type="EMBL" id="KAF9500717.1"/>
    </source>
</evidence>
<sequence length="146" mass="16566">MSQITSLRPWAKKERRNAGEDKENIAPVQEPQLAVVCQVDAVAQTAACIELDDWVLRALATHAFWPLFTQFNWASDLESNNSDDGREEEDLELAAHKELWHNINSRLPPGMDKYKAALVDISTILWPPRLTGNGYKDPGLDEFYQT</sequence>
<dbReference type="AlphaFoldDB" id="A0A9P6A834"/>
<proteinExistence type="predicted"/>
<evidence type="ECO:0000313" key="3">
    <source>
        <dbReference type="Proteomes" id="UP000807025"/>
    </source>
</evidence>
<gene>
    <name evidence="2" type="ORF">BDN71DRAFT_1427168</name>
</gene>
<dbReference type="EMBL" id="MU154526">
    <property type="protein sequence ID" value="KAF9500717.1"/>
    <property type="molecule type" value="Genomic_DNA"/>
</dbReference>
<dbReference type="Proteomes" id="UP000807025">
    <property type="component" value="Unassembled WGS sequence"/>
</dbReference>
<organism evidence="2 3">
    <name type="scientific">Pleurotus eryngii</name>
    <name type="common">Boletus of the steppes</name>
    <dbReference type="NCBI Taxonomy" id="5323"/>
    <lineage>
        <taxon>Eukaryota</taxon>
        <taxon>Fungi</taxon>
        <taxon>Dikarya</taxon>
        <taxon>Basidiomycota</taxon>
        <taxon>Agaricomycotina</taxon>
        <taxon>Agaricomycetes</taxon>
        <taxon>Agaricomycetidae</taxon>
        <taxon>Agaricales</taxon>
        <taxon>Pleurotineae</taxon>
        <taxon>Pleurotaceae</taxon>
        <taxon>Pleurotus</taxon>
    </lineage>
</organism>
<evidence type="ECO:0000256" key="1">
    <source>
        <dbReference type="SAM" id="MobiDB-lite"/>
    </source>
</evidence>
<protein>
    <submittedName>
        <fullName evidence="2">Uncharacterized protein</fullName>
    </submittedName>
</protein>
<comment type="caution">
    <text evidence="2">The sequence shown here is derived from an EMBL/GenBank/DDBJ whole genome shotgun (WGS) entry which is preliminary data.</text>
</comment>
<accession>A0A9P6A834</accession>
<name>A0A9P6A834_PLEER</name>
<dbReference type="OrthoDB" id="2691778at2759"/>